<dbReference type="InterPro" id="IPR009057">
    <property type="entry name" value="Homeodomain-like_sf"/>
</dbReference>
<feature type="DNA-binding region" description="H-T-H motif" evidence="5">
    <location>
        <begin position="36"/>
        <end position="55"/>
    </location>
</feature>
<dbReference type="Gene3D" id="1.10.357.10">
    <property type="entry name" value="Tetracycline Repressor, domain 2"/>
    <property type="match status" value="1"/>
</dbReference>
<dbReference type="RefSeq" id="WP_344130989.1">
    <property type="nucleotide sequence ID" value="NZ_BAAALT010000077.1"/>
</dbReference>
<keyword evidence="8" id="KW-1185">Reference proteome</keyword>
<keyword evidence="4" id="KW-0804">Transcription</keyword>
<dbReference type="PANTHER" id="PTHR30055">
    <property type="entry name" value="HTH-TYPE TRANSCRIPTIONAL REGULATOR RUTR"/>
    <property type="match status" value="1"/>
</dbReference>
<reference evidence="7 8" key="1">
    <citation type="journal article" date="2019" name="Int. J. Syst. Evol. Microbiol.">
        <title>The Global Catalogue of Microorganisms (GCM) 10K type strain sequencing project: providing services to taxonomists for standard genome sequencing and annotation.</title>
        <authorList>
            <consortium name="The Broad Institute Genomics Platform"/>
            <consortium name="The Broad Institute Genome Sequencing Center for Infectious Disease"/>
            <person name="Wu L."/>
            <person name="Ma J."/>
        </authorList>
    </citation>
    <scope>NUCLEOTIDE SEQUENCE [LARGE SCALE GENOMIC DNA]</scope>
    <source>
        <strain evidence="7 8">JCM 13250</strain>
    </source>
</reference>
<evidence type="ECO:0000256" key="3">
    <source>
        <dbReference type="ARBA" id="ARBA00023125"/>
    </source>
</evidence>
<evidence type="ECO:0000256" key="5">
    <source>
        <dbReference type="PROSITE-ProRule" id="PRU00335"/>
    </source>
</evidence>
<dbReference type="PROSITE" id="PS50977">
    <property type="entry name" value="HTH_TETR_2"/>
    <property type="match status" value="1"/>
</dbReference>
<name>A0ABN2M0D9_9ACTN</name>
<protein>
    <recommendedName>
        <fullName evidence="6">HTH tetR-type domain-containing protein</fullName>
    </recommendedName>
</protein>
<dbReference type="PRINTS" id="PR00455">
    <property type="entry name" value="HTHTETR"/>
</dbReference>
<dbReference type="Proteomes" id="UP001500218">
    <property type="component" value="Unassembled WGS sequence"/>
</dbReference>
<dbReference type="InterPro" id="IPR036271">
    <property type="entry name" value="Tet_transcr_reg_TetR-rel_C_sf"/>
</dbReference>
<evidence type="ECO:0000259" key="6">
    <source>
        <dbReference type="PROSITE" id="PS50977"/>
    </source>
</evidence>
<dbReference type="SUPFAM" id="SSF48498">
    <property type="entry name" value="Tetracyclin repressor-like, C-terminal domain"/>
    <property type="match status" value="1"/>
</dbReference>
<dbReference type="InterPro" id="IPR001647">
    <property type="entry name" value="HTH_TetR"/>
</dbReference>
<evidence type="ECO:0000256" key="4">
    <source>
        <dbReference type="ARBA" id="ARBA00023163"/>
    </source>
</evidence>
<comment type="caution">
    <text evidence="7">The sequence shown here is derived from an EMBL/GenBank/DDBJ whole genome shotgun (WGS) entry which is preliminary data.</text>
</comment>
<evidence type="ECO:0000256" key="2">
    <source>
        <dbReference type="ARBA" id="ARBA00023015"/>
    </source>
</evidence>
<accession>A0ABN2M0D9</accession>
<dbReference type="InterPro" id="IPR039538">
    <property type="entry name" value="BetI_C"/>
</dbReference>
<dbReference type="Pfam" id="PF13977">
    <property type="entry name" value="TetR_C_6"/>
    <property type="match status" value="1"/>
</dbReference>
<evidence type="ECO:0000313" key="8">
    <source>
        <dbReference type="Proteomes" id="UP001500218"/>
    </source>
</evidence>
<dbReference type="EMBL" id="BAAALT010000077">
    <property type="protein sequence ID" value="GAA1805319.1"/>
    <property type="molecule type" value="Genomic_DNA"/>
</dbReference>
<dbReference type="PANTHER" id="PTHR30055:SF226">
    <property type="entry name" value="HTH-TYPE TRANSCRIPTIONAL REGULATOR PKSA"/>
    <property type="match status" value="1"/>
</dbReference>
<organism evidence="7 8">
    <name type="scientific">Luedemannella flava</name>
    <dbReference type="NCBI Taxonomy" id="349316"/>
    <lineage>
        <taxon>Bacteria</taxon>
        <taxon>Bacillati</taxon>
        <taxon>Actinomycetota</taxon>
        <taxon>Actinomycetes</taxon>
        <taxon>Micromonosporales</taxon>
        <taxon>Micromonosporaceae</taxon>
        <taxon>Luedemannella</taxon>
    </lineage>
</organism>
<gene>
    <name evidence="7" type="ORF">GCM10009682_28960</name>
</gene>
<evidence type="ECO:0000256" key="1">
    <source>
        <dbReference type="ARBA" id="ARBA00022491"/>
    </source>
</evidence>
<evidence type="ECO:0000313" key="7">
    <source>
        <dbReference type="EMBL" id="GAA1805319.1"/>
    </source>
</evidence>
<keyword evidence="1" id="KW-0678">Repressor</keyword>
<proteinExistence type="predicted"/>
<keyword evidence="2" id="KW-0805">Transcription regulation</keyword>
<dbReference type="Pfam" id="PF00440">
    <property type="entry name" value="TetR_N"/>
    <property type="match status" value="1"/>
</dbReference>
<dbReference type="InterPro" id="IPR050109">
    <property type="entry name" value="HTH-type_TetR-like_transc_reg"/>
</dbReference>
<sequence length="209" mass="23023">MGDVDNRRGGRAHNRRDEILRVALETFAERGYRGTSLAVVAERIGLTQQGVLHYFPTKQALLVEVLKLRDAEDYQRFDGGSDEPHLDGMRHLMEYNATRPGVVQSFTVLSAESVTDAHPAREYFIARYRVAREHHVAGLREELGERLAAGLTPEQASALLVAVMDGLQLQWLLDPDQVDLVDLVDAFARLLREGATPAVPAVAGAVADA</sequence>
<keyword evidence="3 5" id="KW-0238">DNA-binding</keyword>
<feature type="domain" description="HTH tetR-type" evidence="6">
    <location>
        <begin position="13"/>
        <end position="73"/>
    </location>
</feature>
<dbReference type="SUPFAM" id="SSF46689">
    <property type="entry name" value="Homeodomain-like"/>
    <property type="match status" value="1"/>
</dbReference>